<dbReference type="EMBL" id="BLIY01000006">
    <property type="protein sequence ID" value="GFE53435.1"/>
    <property type="molecule type" value="Genomic_DNA"/>
</dbReference>
<organism evidence="3 4">
    <name type="scientific">Babesia ovis</name>
    <dbReference type="NCBI Taxonomy" id="5869"/>
    <lineage>
        <taxon>Eukaryota</taxon>
        <taxon>Sar</taxon>
        <taxon>Alveolata</taxon>
        <taxon>Apicomplexa</taxon>
        <taxon>Aconoidasida</taxon>
        <taxon>Piroplasmida</taxon>
        <taxon>Babesiidae</taxon>
        <taxon>Babesia</taxon>
    </lineage>
</organism>
<feature type="compositionally biased region" description="Basic and acidic residues" evidence="1">
    <location>
        <begin position="1037"/>
        <end position="1050"/>
    </location>
</feature>
<feature type="region of interest" description="Disordered" evidence="1">
    <location>
        <begin position="1034"/>
        <end position="1055"/>
    </location>
</feature>
<comment type="caution">
    <text evidence="3">The sequence shown here is derived from an EMBL/GenBank/DDBJ whole genome shotgun (WGS) entry which is preliminary data.</text>
</comment>
<keyword evidence="4" id="KW-1185">Reference proteome</keyword>
<evidence type="ECO:0000313" key="4">
    <source>
        <dbReference type="Proteomes" id="UP001057455"/>
    </source>
</evidence>
<name>A0A9W5T9N4_BABOV</name>
<proteinExistence type="predicted"/>
<keyword evidence="3" id="KW-0413">Isomerase</keyword>
<dbReference type="Proteomes" id="UP001057455">
    <property type="component" value="Unassembled WGS sequence"/>
</dbReference>
<keyword evidence="2" id="KW-0472">Membrane</keyword>
<dbReference type="GO" id="GO:0016853">
    <property type="term" value="F:isomerase activity"/>
    <property type="evidence" value="ECO:0007669"/>
    <property type="project" value="UniProtKB-KW"/>
</dbReference>
<accession>A0A9W5T9N4</accession>
<evidence type="ECO:0000256" key="1">
    <source>
        <dbReference type="SAM" id="MobiDB-lite"/>
    </source>
</evidence>
<gene>
    <name evidence="3" type="ORF">BaOVIS_008390</name>
</gene>
<sequence length="1095" mass="126268">MVVPAESWSYWVILFATVFYLLTGLQELGPTFGKYHVNGINIASKENRLSNLSYSKLNNNGTRVNSRTNVIHKFKGHHQQPSPAYAMPTVPVSISNLKCGEIVVGIPEKWNEDGSVTVDIGAESPLIVDGDSLMFFNNEERRRFEGILESLGQPTESPVKTLDELIEDTLIRAEHIPERKRKTLMRPKILYPQDAKKDRETSHVLSYDLGVGGELRPRQLDLPRVAGRRQPHCWFRDDQMEFILTDLDVYEGLIKGEVWSPSIVETKRQAYMAMALESVKPTASITAYKAVVKERDGDLLMLQFTDQHLKGLNVFSLANAKDKPGDSVMVYVAGSEPGLQHVYCTRNSISNDQLRDKALKMLYDEMLYHFVKTGKWLRAQYEASYGDAIRLRVAGKADHEGKYAAHIFTNQMPYFSPEGLLNEAFKQLNNPNDHFRYHDIMINVGKLNYGFNYDNNMFVRIHEYKVPIAWRSEHTSKAVKEIGSVELTTLNVCKPSGLMLDGFKRLTDQTVVEMQELKINTSYPAMVLGQDDGYLYLAINYKRKDEFTISDKYLVGMMKVVPKSKTLPPGSFVHARVLNISQNMVNLHYMESHSEEGGHDSFKYTAFTYWLNKVNEGKQKFGVGRFEEQKILNLIWMDGLCLPAPGSPQYDKFLAFQPLITEAKLVHTVDERLTPFSTREYVGPCMHTGGEPLAPEEITSAFLKAMKRKQRESVEPKQLPINMREFGSFTIQYDDGDESYAAPPCFYIHNRDIRLAMIEEQLGRHALWKFKKTLHMARMRTEGELKTFFTNSKGEPFYDLLQRLRDPIFRRTLKPKDALAYERNIKMLLSGIQDFYLESIYDATDKENLMFASLVPRSAKIGDFVQMEELWEFDHYLRNDFVMNKEARDSLRRVLVILSHPNNSLMSHMRHRHRTIDDEIFFAYRKMLHYDTWEDYMMPESELEEAQRELEVNQPMPPVSELVASPEGFGSTLLKHGMGQIKGLYSEFARLAKTPVSEYLERSLVHTNKNGIQRADDHVVPEHVDMYLDDLMEDEPEKQKGDVTDKEAPPRKVRMTPTEWRKLNKMDSGFNPEELKQYLRDLKSFQPVHGVRLPF</sequence>
<keyword evidence="2" id="KW-1133">Transmembrane helix</keyword>
<dbReference type="OrthoDB" id="360455at2759"/>
<dbReference type="AlphaFoldDB" id="A0A9W5T9N4"/>
<keyword evidence="2" id="KW-0812">Transmembrane</keyword>
<feature type="transmembrane region" description="Helical" evidence="2">
    <location>
        <begin position="7"/>
        <end position="25"/>
    </location>
</feature>
<reference evidence="3" key="1">
    <citation type="submission" date="2019-12" db="EMBL/GenBank/DDBJ databases">
        <title>Genome sequence of Babesia ovis.</title>
        <authorList>
            <person name="Yamagishi J."/>
            <person name="Sevinc F."/>
            <person name="Xuan X."/>
        </authorList>
    </citation>
    <scope>NUCLEOTIDE SEQUENCE</scope>
    <source>
        <strain evidence="3">Selcuk</strain>
    </source>
</reference>
<evidence type="ECO:0000256" key="2">
    <source>
        <dbReference type="SAM" id="Phobius"/>
    </source>
</evidence>
<protein>
    <submittedName>
        <fullName evidence="3">Sugar phosphate isomerase epimerase, putative</fullName>
    </submittedName>
</protein>
<evidence type="ECO:0000313" key="3">
    <source>
        <dbReference type="EMBL" id="GFE53435.1"/>
    </source>
</evidence>